<protein>
    <submittedName>
        <fullName evidence="1">Uncharacterized protein</fullName>
    </submittedName>
</protein>
<proteinExistence type="predicted"/>
<name>A0A5E4NJT7_9HEMI</name>
<accession>A0A5E4NJT7</accession>
<dbReference type="Proteomes" id="UP000325440">
    <property type="component" value="Unassembled WGS sequence"/>
</dbReference>
<organism evidence="1 2">
    <name type="scientific">Cinara cedri</name>
    <dbReference type="NCBI Taxonomy" id="506608"/>
    <lineage>
        <taxon>Eukaryota</taxon>
        <taxon>Metazoa</taxon>
        <taxon>Ecdysozoa</taxon>
        <taxon>Arthropoda</taxon>
        <taxon>Hexapoda</taxon>
        <taxon>Insecta</taxon>
        <taxon>Pterygota</taxon>
        <taxon>Neoptera</taxon>
        <taxon>Paraneoptera</taxon>
        <taxon>Hemiptera</taxon>
        <taxon>Sternorrhyncha</taxon>
        <taxon>Aphidomorpha</taxon>
        <taxon>Aphidoidea</taxon>
        <taxon>Aphididae</taxon>
        <taxon>Lachninae</taxon>
        <taxon>Cinara</taxon>
    </lineage>
</organism>
<reference evidence="1 2" key="1">
    <citation type="submission" date="2019-08" db="EMBL/GenBank/DDBJ databases">
        <authorList>
            <person name="Alioto T."/>
            <person name="Alioto T."/>
            <person name="Gomez Garrido J."/>
        </authorList>
    </citation>
    <scope>NUCLEOTIDE SEQUENCE [LARGE SCALE GENOMIC DNA]</scope>
</reference>
<evidence type="ECO:0000313" key="1">
    <source>
        <dbReference type="EMBL" id="VVC45072.1"/>
    </source>
</evidence>
<sequence>MHGEVRQRINMGNRAYFAIKKMVSRKTKEVLYICYLRPIVMCACKTEPWPMTKSDDYNILKEIDIKKDKKNSSAGDYERWKNVELEQLYNKPSIKNMWHAKRLDRVGHMW</sequence>
<evidence type="ECO:0000313" key="2">
    <source>
        <dbReference type="Proteomes" id="UP000325440"/>
    </source>
</evidence>
<keyword evidence="2" id="KW-1185">Reference proteome</keyword>
<dbReference type="EMBL" id="CABPRJ010002393">
    <property type="protein sequence ID" value="VVC45072.1"/>
    <property type="molecule type" value="Genomic_DNA"/>
</dbReference>
<gene>
    <name evidence="1" type="ORF">CINCED_3A000606</name>
</gene>
<dbReference type="AlphaFoldDB" id="A0A5E4NJT7"/>